<dbReference type="Proteomes" id="UP000007755">
    <property type="component" value="Unassembled WGS sequence"/>
</dbReference>
<dbReference type="InParanoid" id="F4WHW3"/>
<organism evidence="2">
    <name type="scientific">Acromyrmex echinatior</name>
    <name type="common">Panamanian leafcutter ant</name>
    <name type="synonym">Acromyrmex octospinosus echinatior</name>
    <dbReference type="NCBI Taxonomy" id="103372"/>
    <lineage>
        <taxon>Eukaryota</taxon>
        <taxon>Metazoa</taxon>
        <taxon>Ecdysozoa</taxon>
        <taxon>Arthropoda</taxon>
        <taxon>Hexapoda</taxon>
        <taxon>Insecta</taxon>
        <taxon>Pterygota</taxon>
        <taxon>Neoptera</taxon>
        <taxon>Endopterygota</taxon>
        <taxon>Hymenoptera</taxon>
        <taxon>Apocrita</taxon>
        <taxon>Aculeata</taxon>
        <taxon>Formicoidea</taxon>
        <taxon>Formicidae</taxon>
        <taxon>Myrmicinae</taxon>
        <taxon>Acromyrmex</taxon>
    </lineage>
</organism>
<name>F4WHW3_ACREC</name>
<accession>F4WHW3</accession>
<reference evidence="1" key="1">
    <citation type="submission" date="2011-02" db="EMBL/GenBank/DDBJ databases">
        <title>The genome of the leaf-cutting ant Acromyrmex echinatior suggests key adaptations to social evolution and fungus farming.</title>
        <authorList>
            <person name="Nygaard S."/>
            <person name="Zhang G."/>
        </authorList>
    </citation>
    <scope>NUCLEOTIDE SEQUENCE</scope>
</reference>
<sequence length="182" mass="20085">MCQDVTFNGLNILYKIENNLTVKTIVNKGIYSTCLMQEPKATFLDLYVFPMNTHKNGLDRVPNMSQKSHSDSHVSRVSSCGASREAAVSSTLRSVATPRARLSARVPFTRSAPSESPLVLPFLSPYLFKERNAIARAFTWVNLASAFSELYPPSTPSSIKKAIALSSWHRMSGSSASPDKQR</sequence>
<proteinExistence type="predicted"/>
<evidence type="ECO:0000313" key="1">
    <source>
        <dbReference type="EMBL" id="EGI66192.1"/>
    </source>
</evidence>
<gene>
    <name evidence="1" type="ORF">G5I_05310</name>
</gene>
<dbReference type="EMBL" id="GL888170">
    <property type="protein sequence ID" value="EGI66192.1"/>
    <property type="molecule type" value="Genomic_DNA"/>
</dbReference>
<keyword evidence="2" id="KW-1185">Reference proteome</keyword>
<evidence type="ECO:0000313" key="2">
    <source>
        <dbReference type="Proteomes" id="UP000007755"/>
    </source>
</evidence>
<dbReference type="AlphaFoldDB" id="F4WHW3"/>
<protein>
    <submittedName>
        <fullName evidence="1">Uncharacterized protein</fullName>
    </submittedName>
</protein>